<keyword evidence="2" id="KW-1185">Reference proteome</keyword>
<gene>
    <name evidence="1" type="ORF">QWY28_02985</name>
</gene>
<sequence length="308" mass="32700">MTTGGAATTSAEAAASHPTVAATEAVRADRLAGRQLHLVTGARVRLPAALGLRSVLLGTADEGWVLGSGGKFRMLRPDGRLTTIGPQNTTDLYVTEILSDDVGRIASSTTAYGWVDVHVVDLDGRHLLDESVENIGGEVLAAHDGRVYVGGGDGLDVLEEGSGSAVRLTTRSVRLVSVEHDVIFAQPRKSYHRWGPTSLSDPGKLRWRADFEPEALSPDGRHVVGSDGTVRAMADGHIVRRFPVATDNDEIYRYVGWASNKRVLTESVTGGRSRLLACAVPLGTCRPVGPRAAQVSVPTSHAGPYRTP</sequence>
<evidence type="ECO:0000313" key="2">
    <source>
        <dbReference type="Proteomes" id="UP001168620"/>
    </source>
</evidence>
<comment type="caution">
    <text evidence="1">The sequence shown here is derived from an EMBL/GenBank/DDBJ whole genome shotgun (WGS) entry which is preliminary data.</text>
</comment>
<proteinExistence type="predicted"/>
<accession>A0ABT8FB27</accession>
<reference evidence="1" key="1">
    <citation type="submission" date="2023-06" db="EMBL/GenBank/DDBJ databases">
        <title>Draft genome sequence of Nocardioides sp. SOB77.</title>
        <authorList>
            <person name="Zhang G."/>
        </authorList>
    </citation>
    <scope>NUCLEOTIDE SEQUENCE</scope>
    <source>
        <strain evidence="1">SOB77</strain>
    </source>
</reference>
<evidence type="ECO:0008006" key="3">
    <source>
        <dbReference type="Google" id="ProtNLM"/>
    </source>
</evidence>
<dbReference type="RefSeq" id="WP_300950812.1">
    <property type="nucleotide sequence ID" value="NZ_JAUHJQ010000001.1"/>
</dbReference>
<organism evidence="1 2">
    <name type="scientific">Nocardioides oceani</name>
    <dbReference type="NCBI Taxonomy" id="3058369"/>
    <lineage>
        <taxon>Bacteria</taxon>
        <taxon>Bacillati</taxon>
        <taxon>Actinomycetota</taxon>
        <taxon>Actinomycetes</taxon>
        <taxon>Propionibacteriales</taxon>
        <taxon>Nocardioidaceae</taxon>
        <taxon>Nocardioides</taxon>
    </lineage>
</organism>
<dbReference type="EMBL" id="JAUHJQ010000001">
    <property type="protein sequence ID" value="MDN4171901.1"/>
    <property type="molecule type" value="Genomic_DNA"/>
</dbReference>
<evidence type="ECO:0000313" key="1">
    <source>
        <dbReference type="EMBL" id="MDN4171901.1"/>
    </source>
</evidence>
<name>A0ABT8FB27_9ACTN</name>
<dbReference type="Proteomes" id="UP001168620">
    <property type="component" value="Unassembled WGS sequence"/>
</dbReference>
<protein>
    <recommendedName>
        <fullName evidence="3">SMP-30/gluconolactonase/LRE family protein</fullName>
    </recommendedName>
</protein>